<dbReference type="FunFam" id="3.40.50.80:FF:000030">
    <property type="entry name" value="NADPH-dependent diflavin oxidoreductase 1"/>
    <property type="match status" value="1"/>
</dbReference>
<comment type="caution">
    <text evidence="13">The sequence shown here is derived from an EMBL/GenBank/DDBJ whole genome shotgun (WGS) entry which is preliminary data.</text>
</comment>
<feature type="region of interest" description="Disordered" evidence="10">
    <location>
        <begin position="1"/>
        <end position="23"/>
    </location>
</feature>
<evidence type="ECO:0000259" key="12">
    <source>
        <dbReference type="PROSITE" id="PS51384"/>
    </source>
</evidence>
<dbReference type="GO" id="GO:0005829">
    <property type="term" value="C:cytosol"/>
    <property type="evidence" value="ECO:0007669"/>
    <property type="project" value="TreeGrafter"/>
</dbReference>
<keyword evidence="8 9" id="KW-0560">Oxidoreductase</keyword>
<feature type="binding site" evidence="9">
    <location>
        <begin position="468"/>
        <end position="471"/>
    </location>
    <ligand>
        <name>FAD</name>
        <dbReference type="ChEBI" id="CHEBI:57692"/>
    </ligand>
</feature>
<keyword evidence="3 9" id="KW-0963">Cytoplasm</keyword>
<dbReference type="InterPro" id="IPR001094">
    <property type="entry name" value="Flavdoxin-like"/>
</dbReference>
<comment type="similarity">
    <text evidence="9">In the N-terminal section; belongs to the flavodoxin family.</text>
</comment>
<dbReference type="PANTHER" id="PTHR19384">
    <property type="entry name" value="NITRIC OXIDE SYNTHASE-RELATED"/>
    <property type="match status" value="1"/>
</dbReference>
<evidence type="ECO:0000256" key="2">
    <source>
        <dbReference type="ARBA" id="ARBA00001974"/>
    </source>
</evidence>
<dbReference type="InterPro" id="IPR001709">
    <property type="entry name" value="Flavoprot_Pyr_Nucl_cyt_Rdtase"/>
</dbReference>
<evidence type="ECO:0000256" key="10">
    <source>
        <dbReference type="SAM" id="MobiDB-lite"/>
    </source>
</evidence>
<dbReference type="SUPFAM" id="SSF63380">
    <property type="entry name" value="Riboflavin synthase domain-like"/>
    <property type="match status" value="1"/>
</dbReference>
<dbReference type="OrthoDB" id="1856718at2759"/>
<dbReference type="Gene3D" id="2.40.30.10">
    <property type="entry name" value="Translation factors"/>
    <property type="match status" value="1"/>
</dbReference>
<evidence type="ECO:0000256" key="3">
    <source>
        <dbReference type="ARBA" id="ARBA00022490"/>
    </source>
</evidence>
<dbReference type="Pfam" id="PF00175">
    <property type="entry name" value="NAD_binding_1"/>
    <property type="match status" value="1"/>
</dbReference>
<evidence type="ECO:0000256" key="4">
    <source>
        <dbReference type="ARBA" id="ARBA00022630"/>
    </source>
</evidence>
<comment type="similarity">
    <text evidence="9">In the C-terminal section; belongs to the flavoprotein pyridine nucleotide cytochrome reductase family.</text>
</comment>
<comment type="subcellular location">
    <subcellularLocation>
        <location evidence="9">Cytoplasm</location>
    </subcellularLocation>
    <subcellularLocation>
        <location evidence="9">Mitochondrion</location>
    </subcellularLocation>
    <text evidence="9">Relocalizes to mitochondria after H(2)O(2) exposure.</text>
</comment>
<evidence type="ECO:0000256" key="7">
    <source>
        <dbReference type="ARBA" id="ARBA00022857"/>
    </source>
</evidence>
<keyword evidence="9" id="KW-0496">Mitochondrion</keyword>
<dbReference type="PRINTS" id="PR00371">
    <property type="entry name" value="FPNCR"/>
</dbReference>
<protein>
    <recommendedName>
        <fullName evidence="9">NADPH-dependent diflavin oxidoreductase 1</fullName>
        <ecNumber evidence="9">1.18.1.-</ecNumber>
    </recommendedName>
    <alternativeName>
        <fullName evidence="9">NADPH-dependent FMN and FAD-containing oxidoreductase</fullName>
    </alternativeName>
</protein>
<dbReference type="GO" id="GO:0016651">
    <property type="term" value="F:oxidoreductase activity, acting on NAD(P)H"/>
    <property type="evidence" value="ECO:0007669"/>
    <property type="project" value="UniProtKB-UniRule"/>
</dbReference>
<evidence type="ECO:0000256" key="8">
    <source>
        <dbReference type="ARBA" id="ARBA00023002"/>
    </source>
</evidence>
<dbReference type="PANTHER" id="PTHR19384:SF10">
    <property type="entry name" value="NADPH-DEPENDENT DIFLAVIN OXIDOREDUCTASE 1"/>
    <property type="match status" value="1"/>
</dbReference>
<dbReference type="Gene3D" id="1.20.990.10">
    <property type="entry name" value="NADPH-cytochrome p450 Reductase, Chain A, domain 3"/>
    <property type="match status" value="1"/>
</dbReference>
<dbReference type="GO" id="GO:0050661">
    <property type="term" value="F:NADP binding"/>
    <property type="evidence" value="ECO:0007669"/>
    <property type="project" value="UniProtKB-UniRule"/>
</dbReference>
<comment type="caution">
    <text evidence="9">Lacks conserved residue(s) required for the propagation of feature annotation.</text>
</comment>
<feature type="binding site" evidence="9">
    <location>
        <begin position="582"/>
        <end position="586"/>
    </location>
    <ligand>
        <name>NADP(+)</name>
        <dbReference type="ChEBI" id="CHEBI:58349"/>
    </ligand>
</feature>
<feature type="binding site" evidence="9">
    <location>
        <begin position="33"/>
        <end position="38"/>
    </location>
    <ligand>
        <name>FMN</name>
        <dbReference type="ChEBI" id="CHEBI:58210"/>
    </ligand>
</feature>
<dbReference type="Proteomes" id="UP000799439">
    <property type="component" value="Unassembled WGS sequence"/>
</dbReference>
<proteinExistence type="inferred from homology"/>
<comment type="cofactor">
    <cofactor evidence="2 9">
        <name>FAD</name>
        <dbReference type="ChEBI" id="CHEBI:57692"/>
    </cofactor>
</comment>
<feature type="binding site" evidence="9">
    <location>
        <begin position="416"/>
        <end position="419"/>
    </location>
    <ligand>
        <name>FAD</name>
        <dbReference type="ChEBI" id="CHEBI:57692"/>
    </ligand>
</feature>
<dbReference type="Gene3D" id="3.40.50.80">
    <property type="entry name" value="Nucleotide-binding domain of ferredoxin-NADP reductase (FNR) module"/>
    <property type="match status" value="1"/>
</dbReference>
<dbReference type="EC" id="1.18.1.-" evidence="9"/>
<dbReference type="GO" id="GO:0016226">
    <property type="term" value="P:iron-sulfur cluster assembly"/>
    <property type="evidence" value="ECO:0007669"/>
    <property type="project" value="UniProtKB-UniRule"/>
</dbReference>
<comment type="similarity">
    <text evidence="9">Belongs to the NADPH-dependent diflavin oxidoreductase NDOR1 family.</text>
</comment>
<name>A0A9P4MI66_9PEZI</name>
<keyword evidence="4 9" id="KW-0285">Flavoprotein</keyword>
<feature type="binding site" evidence="9">
    <location>
        <begin position="575"/>
        <end position="576"/>
    </location>
    <ligand>
        <name>NADP(+)</name>
        <dbReference type="ChEBI" id="CHEBI:58349"/>
    </ligand>
</feature>
<dbReference type="GO" id="GO:0010181">
    <property type="term" value="F:FMN binding"/>
    <property type="evidence" value="ECO:0007669"/>
    <property type="project" value="UniProtKB-UniRule"/>
</dbReference>
<dbReference type="GO" id="GO:0160246">
    <property type="term" value="F:NADPH-iron-sulfur [2Fe-2S] protein oxidoreductase activity"/>
    <property type="evidence" value="ECO:0007669"/>
    <property type="project" value="InterPro"/>
</dbReference>
<feature type="binding site" evidence="9">
    <location>
        <begin position="80"/>
        <end position="83"/>
    </location>
    <ligand>
        <name>FMN</name>
        <dbReference type="ChEBI" id="CHEBI:58210"/>
    </ligand>
</feature>
<feature type="binding site" evidence="9">
    <location>
        <position position="510"/>
    </location>
    <ligand>
        <name>NADP(+)</name>
        <dbReference type="ChEBI" id="CHEBI:58349"/>
    </ligand>
</feature>
<dbReference type="InterPro" id="IPR008254">
    <property type="entry name" value="Flavodoxin/NO_synth"/>
</dbReference>
<keyword evidence="14" id="KW-1185">Reference proteome</keyword>
<dbReference type="Pfam" id="PF00258">
    <property type="entry name" value="Flavodoxin_1"/>
    <property type="match status" value="1"/>
</dbReference>
<dbReference type="EMBL" id="ML996089">
    <property type="protein sequence ID" value="KAF2150689.1"/>
    <property type="molecule type" value="Genomic_DNA"/>
</dbReference>
<evidence type="ECO:0000313" key="13">
    <source>
        <dbReference type="EMBL" id="KAF2150689.1"/>
    </source>
</evidence>
<comment type="cofactor">
    <cofactor evidence="1 9">
        <name>FMN</name>
        <dbReference type="ChEBI" id="CHEBI:58210"/>
    </cofactor>
</comment>
<dbReference type="AlphaFoldDB" id="A0A9P4MI66"/>
<keyword evidence="6 9" id="KW-0274">FAD</keyword>
<feature type="binding site" evidence="9">
    <location>
        <position position="153"/>
    </location>
    <ligand>
        <name>FMN</name>
        <dbReference type="ChEBI" id="CHEBI:58210"/>
    </ligand>
</feature>
<dbReference type="InterPro" id="IPR017927">
    <property type="entry name" value="FAD-bd_FR_type"/>
</dbReference>
<dbReference type="InterPro" id="IPR029039">
    <property type="entry name" value="Flavoprotein-like_sf"/>
</dbReference>
<keyword evidence="5 9" id="KW-0288">FMN</keyword>
<reference evidence="13" key="1">
    <citation type="journal article" date="2020" name="Stud. Mycol.">
        <title>101 Dothideomycetes genomes: a test case for predicting lifestyles and emergence of pathogens.</title>
        <authorList>
            <person name="Haridas S."/>
            <person name="Albert R."/>
            <person name="Binder M."/>
            <person name="Bloem J."/>
            <person name="Labutti K."/>
            <person name="Salamov A."/>
            <person name="Andreopoulos B."/>
            <person name="Baker S."/>
            <person name="Barry K."/>
            <person name="Bills G."/>
            <person name="Bluhm B."/>
            <person name="Cannon C."/>
            <person name="Castanera R."/>
            <person name="Culley D."/>
            <person name="Daum C."/>
            <person name="Ezra D."/>
            <person name="Gonzalez J."/>
            <person name="Henrissat B."/>
            <person name="Kuo A."/>
            <person name="Liang C."/>
            <person name="Lipzen A."/>
            <person name="Lutzoni F."/>
            <person name="Magnuson J."/>
            <person name="Mondo S."/>
            <person name="Nolan M."/>
            <person name="Ohm R."/>
            <person name="Pangilinan J."/>
            <person name="Park H.-J."/>
            <person name="Ramirez L."/>
            <person name="Alfaro M."/>
            <person name="Sun H."/>
            <person name="Tritt A."/>
            <person name="Yoshinaga Y."/>
            <person name="Zwiers L.-H."/>
            <person name="Turgeon B."/>
            <person name="Goodwin S."/>
            <person name="Spatafora J."/>
            <person name="Crous P."/>
            <person name="Grigoriev I."/>
        </authorList>
    </citation>
    <scope>NUCLEOTIDE SEQUENCE</scope>
    <source>
        <strain evidence="13">CBS 260.36</strain>
    </source>
</reference>
<sequence>MPADATAENTTAHPNGHRDVSTKRRSALVLYGSETGNAQDVAEEIGRLTARLHFETIILDLDSIDIRDLVKHTIVVIAISTTGQGEFPQNARAFWKTLLSNRLRSGVLRRMNFSTFGLGDSSYPQYNVVHRMLHGRLLQLGAQLFCQRGEGNEQHPEGHSADLRTWILDLRDSLEKHFPLPEYQKIIPDDTFIEPKWRLQLQANTDAPYGGSKDIRVDGNPDRSLVAIRDSIQAELITNERLTPSDHFQDVRLMDLSLDADIPYGPGAVAVVYPKNFPADVEAFIRTQSWESVADKPIELVPTDNNTSLLSPSPLRHVSLPTTTTLRLLLTNHLDILSIPRRSFFSSLAYFTKSGNEDEQYQRERILELANPELIDELWDYTTRPRRTILEVMPDFPSIKIPWQYACTVLPVMRGRQFSIASGGALRTTAIPSHEAVGSAVRERTRVQLLVAIANPPNPIIKYRKRHGVCTRYIATLEAGQTLNLGMQPGYLNVKPEDYEVPMIMISPGTGLAPMRSLIYDRLQCAEGSATDSSARPLDGCLLFFGCRNRDADYFFGHEWDSLENKGLRTFLALSRDKNAPRNYVQDLIVKEADSVFEAIDERHGKIFVCGSSGNMPKGVRQALVDVIKSKQGSGEEEAEAYLAALEKQGRYKQETW</sequence>
<keyword evidence="7 9" id="KW-0521">NADP</keyword>
<dbReference type="InterPro" id="IPR023173">
    <property type="entry name" value="NADPH_Cyt_P450_Rdtase_alpha"/>
</dbReference>
<dbReference type="InterPro" id="IPR028879">
    <property type="entry name" value="NDOR1"/>
</dbReference>
<accession>A0A9P4MI66</accession>
<evidence type="ECO:0000313" key="14">
    <source>
        <dbReference type="Proteomes" id="UP000799439"/>
    </source>
</evidence>
<dbReference type="PROSITE" id="PS51384">
    <property type="entry name" value="FAD_FR"/>
    <property type="match status" value="1"/>
</dbReference>
<dbReference type="GO" id="GO:0005739">
    <property type="term" value="C:mitochondrion"/>
    <property type="evidence" value="ECO:0007669"/>
    <property type="project" value="UniProtKB-SubCell"/>
</dbReference>
<gene>
    <name evidence="9" type="primary">TAH18</name>
    <name evidence="13" type="ORF">K461DRAFT_323079</name>
</gene>
<feature type="domain" description="FAD-binding FR-type" evidence="12">
    <location>
        <begin position="229"/>
        <end position="496"/>
    </location>
</feature>
<feature type="binding site" evidence="9">
    <location>
        <position position="386"/>
    </location>
    <ligand>
        <name>FAD</name>
        <dbReference type="ChEBI" id="CHEBI:57692"/>
    </ligand>
</feature>
<dbReference type="HAMAP" id="MF_03178">
    <property type="entry name" value="NDOR1"/>
    <property type="match status" value="1"/>
</dbReference>
<feature type="domain" description="Flavodoxin-like" evidence="11">
    <location>
        <begin position="27"/>
        <end position="171"/>
    </location>
</feature>
<feature type="binding site" evidence="9">
    <location>
        <position position="657"/>
    </location>
    <ligand>
        <name>FAD</name>
        <dbReference type="ChEBI" id="CHEBI:57692"/>
    </ligand>
</feature>
<evidence type="ECO:0000259" key="11">
    <source>
        <dbReference type="PROSITE" id="PS50902"/>
    </source>
</evidence>
<dbReference type="InterPro" id="IPR001433">
    <property type="entry name" value="OxRdtase_FAD/NAD-bd"/>
</dbReference>
<dbReference type="SUPFAM" id="SSF52343">
    <property type="entry name" value="Ferredoxin reductase-like, C-terminal NADP-linked domain"/>
    <property type="match status" value="1"/>
</dbReference>
<organism evidence="13 14">
    <name type="scientific">Myriangium duriaei CBS 260.36</name>
    <dbReference type="NCBI Taxonomy" id="1168546"/>
    <lineage>
        <taxon>Eukaryota</taxon>
        <taxon>Fungi</taxon>
        <taxon>Dikarya</taxon>
        <taxon>Ascomycota</taxon>
        <taxon>Pezizomycotina</taxon>
        <taxon>Dothideomycetes</taxon>
        <taxon>Dothideomycetidae</taxon>
        <taxon>Myriangiales</taxon>
        <taxon>Myriangiaceae</taxon>
        <taxon>Myriangium</taxon>
    </lineage>
</organism>
<dbReference type="SUPFAM" id="SSF52218">
    <property type="entry name" value="Flavoproteins"/>
    <property type="match status" value="1"/>
</dbReference>
<evidence type="ECO:0000256" key="9">
    <source>
        <dbReference type="HAMAP-Rule" id="MF_03178"/>
    </source>
</evidence>
<dbReference type="InterPro" id="IPR003097">
    <property type="entry name" value="CysJ-like_FAD-binding"/>
</dbReference>
<evidence type="ECO:0000256" key="6">
    <source>
        <dbReference type="ARBA" id="ARBA00022827"/>
    </source>
</evidence>
<evidence type="ECO:0000256" key="5">
    <source>
        <dbReference type="ARBA" id="ARBA00022643"/>
    </source>
</evidence>
<dbReference type="GO" id="GO:0050660">
    <property type="term" value="F:flavin adenine dinucleotide binding"/>
    <property type="evidence" value="ECO:0007669"/>
    <property type="project" value="UniProtKB-UniRule"/>
</dbReference>
<dbReference type="PROSITE" id="PS50902">
    <property type="entry name" value="FLAVODOXIN_LIKE"/>
    <property type="match status" value="1"/>
</dbReference>
<comment type="function">
    <text evidence="9">NADPH-dependent reductase which is a central component of the cytosolic iron-sulfur (Fe-S) protein assembly (CIA) machinery. Transfers electrons from NADPH via its FAD and FMN prosthetic groups to the [2Fe-2S] cluster of DRE2, another key component of the CIA machinery. In turn, this reduced cluster provides electrons for assembly of cytosolic iron-sulfur cluster proteins. Positively controls H(2)O(2)-induced cell death.</text>
</comment>
<comment type="catalytic activity">
    <reaction evidence="9">
        <text>2 oxidized [2Fe-2S]-[protein] + NADPH = 2 reduced [2Fe-2S]-[protein] + NADP(+) + H(+)</text>
        <dbReference type="Rhea" id="RHEA:67716"/>
        <dbReference type="Rhea" id="RHEA-COMP:17327"/>
        <dbReference type="Rhea" id="RHEA-COMP:17328"/>
        <dbReference type="ChEBI" id="CHEBI:15378"/>
        <dbReference type="ChEBI" id="CHEBI:33737"/>
        <dbReference type="ChEBI" id="CHEBI:33738"/>
        <dbReference type="ChEBI" id="CHEBI:57783"/>
        <dbReference type="ChEBI" id="CHEBI:58349"/>
    </reaction>
</comment>
<comment type="subunit">
    <text evidence="9">Interacts with DRE2; as part of the cytosolic iron-sulfur (Fe-S) protein assembly (CIA) machinery.</text>
</comment>
<dbReference type="Gene3D" id="3.40.50.360">
    <property type="match status" value="1"/>
</dbReference>
<dbReference type="InterPro" id="IPR017938">
    <property type="entry name" value="Riboflavin_synthase-like_b-brl"/>
</dbReference>
<evidence type="ECO:0000256" key="1">
    <source>
        <dbReference type="ARBA" id="ARBA00001917"/>
    </source>
</evidence>
<dbReference type="PRINTS" id="PR00369">
    <property type="entry name" value="FLAVODOXIN"/>
</dbReference>
<dbReference type="InterPro" id="IPR039261">
    <property type="entry name" value="FNR_nucleotide-bd"/>
</dbReference>
<dbReference type="Pfam" id="PF00667">
    <property type="entry name" value="FAD_binding_1"/>
    <property type="match status" value="1"/>
</dbReference>